<comment type="caution">
    <text evidence="2">The sequence shown here is derived from an EMBL/GenBank/DDBJ whole genome shotgun (WGS) entry which is preliminary data.</text>
</comment>
<gene>
    <name evidence="2" type="ORF">VST7929_03082</name>
</gene>
<dbReference type="Gene3D" id="3.40.630.30">
    <property type="match status" value="1"/>
</dbReference>
<dbReference type="CDD" id="cd04301">
    <property type="entry name" value="NAT_SF"/>
    <property type="match status" value="1"/>
</dbReference>
<proteinExistence type="predicted"/>
<dbReference type="InterPro" id="IPR051531">
    <property type="entry name" value="N-acetyltransferase"/>
</dbReference>
<dbReference type="EMBL" id="CAKLDI010000002">
    <property type="protein sequence ID" value="CAH0535512.1"/>
    <property type="molecule type" value="Genomic_DNA"/>
</dbReference>
<keyword evidence="3" id="KW-1185">Reference proteome</keyword>
<evidence type="ECO:0000313" key="3">
    <source>
        <dbReference type="Proteomes" id="UP000838672"/>
    </source>
</evidence>
<dbReference type="InterPro" id="IPR000182">
    <property type="entry name" value="GNAT_dom"/>
</dbReference>
<dbReference type="Proteomes" id="UP000838672">
    <property type="component" value="Unassembled WGS sequence"/>
</dbReference>
<dbReference type="PANTHER" id="PTHR43792">
    <property type="entry name" value="GNAT FAMILY, PUTATIVE (AFU_ORTHOLOGUE AFUA_3G00765)-RELATED-RELATED"/>
    <property type="match status" value="1"/>
</dbReference>
<name>A0ABM8ZXP8_9VIBR</name>
<reference evidence="2" key="1">
    <citation type="submission" date="2021-11" db="EMBL/GenBank/DDBJ databases">
        <authorList>
            <person name="Rodrigo-Torres L."/>
            <person name="Arahal R. D."/>
            <person name="Lucena T."/>
        </authorList>
    </citation>
    <scope>NUCLEOTIDE SEQUENCE</scope>
    <source>
        <strain evidence="2">CECT 7929</strain>
    </source>
</reference>
<evidence type="ECO:0000259" key="1">
    <source>
        <dbReference type="PROSITE" id="PS51186"/>
    </source>
</evidence>
<dbReference type="PROSITE" id="PS51186">
    <property type="entry name" value="GNAT"/>
    <property type="match status" value="1"/>
</dbReference>
<protein>
    <recommendedName>
        <fullName evidence="1">N-acetyltransferase domain-containing protein</fullName>
    </recommendedName>
</protein>
<evidence type="ECO:0000313" key="2">
    <source>
        <dbReference type="EMBL" id="CAH0535512.1"/>
    </source>
</evidence>
<accession>A0ABM8ZXP8</accession>
<sequence length="185" mass="21054">MHSYKTRSVLRLKIDTDRLGMAQITAEDWPLFHTLYRDPAVIRLCFDEPPLEEIKASFESRLPVWTKTSKHWLCLIITLNETGEKIGVTGFRIHNGSAEVGFLFQPKFHGLGYGTESLKALLQWAYREHGLQSFNAVVTEGNIASEKVLTKCGFTLKEVIPNSYKIGGKLYADHIYQYENNGFIA</sequence>
<dbReference type="Pfam" id="PF13302">
    <property type="entry name" value="Acetyltransf_3"/>
    <property type="match status" value="1"/>
</dbReference>
<dbReference type="InterPro" id="IPR016181">
    <property type="entry name" value="Acyl_CoA_acyltransferase"/>
</dbReference>
<dbReference type="PANTHER" id="PTHR43792:SF1">
    <property type="entry name" value="N-ACETYLTRANSFERASE DOMAIN-CONTAINING PROTEIN"/>
    <property type="match status" value="1"/>
</dbReference>
<organism evidence="2 3">
    <name type="scientific">Vibrio stylophorae</name>
    <dbReference type="NCBI Taxonomy" id="659351"/>
    <lineage>
        <taxon>Bacteria</taxon>
        <taxon>Pseudomonadati</taxon>
        <taxon>Pseudomonadota</taxon>
        <taxon>Gammaproteobacteria</taxon>
        <taxon>Vibrionales</taxon>
        <taxon>Vibrionaceae</taxon>
        <taxon>Vibrio</taxon>
    </lineage>
</organism>
<feature type="domain" description="N-acetyltransferase" evidence="1">
    <location>
        <begin position="19"/>
        <end position="176"/>
    </location>
</feature>
<dbReference type="SUPFAM" id="SSF55729">
    <property type="entry name" value="Acyl-CoA N-acyltransferases (Nat)"/>
    <property type="match status" value="1"/>
</dbReference>